<evidence type="ECO:0000256" key="7">
    <source>
        <dbReference type="ARBA" id="ARBA00023136"/>
    </source>
</evidence>
<dbReference type="GO" id="GO:0005548">
    <property type="term" value="F:phospholipid transporter activity"/>
    <property type="evidence" value="ECO:0007669"/>
    <property type="project" value="TreeGrafter"/>
</dbReference>
<comment type="similarity">
    <text evidence="3 8">Belongs to the MlaE permease family.</text>
</comment>
<reference evidence="10" key="1">
    <citation type="submission" date="2019-01" db="EMBL/GenBank/DDBJ databases">
        <title>Gri0909 isolated from a small marine red alga.</title>
        <authorList>
            <person name="Kim J."/>
            <person name="Jeong S.E."/>
            <person name="Jeon C.O."/>
        </authorList>
    </citation>
    <scope>NUCLEOTIDE SEQUENCE [LARGE SCALE GENOMIC DNA]</scope>
    <source>
        <strain evidence="10">Gri0909</strain>
    </source>
</reference>
<dbReference type="AlphaFoldDB" id="A0A437QVC3"/>
<dbReference type="OrthoDB" id="9806241at2"/>
<evidence type="ECO:0000256" key="2">
    <source>
        <dbReference type="ARBA" id="ARBA00004141"/>
    </source>
</evidence>
<keyword evidence="4" id="KW-0813">Transport</keyword>
<dbReference type="PANTHER" id="PTHR30188">
    <property type="entry name" value="ABC TRANSPORTER PERMEASE PROTEIN-RELATED"/>
    <property type="match status" value="1"/>
</dbReference>
<proteinExistence type="inferred from homology"/>
<dbReference type="InterPro" id="IPR030802">
    <property type="entry name" value="Permease_MalE"/>
</dbReference>
<feature type="transmembrane region" description="Helical" evidence="8">
    <location>
        <begin position="20"/>
        <end position="42"/>
    </location>
</feature>
<keyword evidence="8" id="KW-0997">Cell inner membrane</keyword>
<dbReference type="InterPro" id="IPR003453">
    <property type="entry name" value="ABC_MlaE_roteobac"/>
</dbReference>
<keyword evidence="7 8" id="KW-0472">Membrane</keyword>
<protein>
    <submittedName>
        <fullName evidence="9">ABC transporter permease</fullName>
    </submittedName>
</protein>
<feature type="transmembrane region" description="Helical" evidence="8">
    <location>
        <begin position="62"/>
        <end position="83"/>
    </location>
</feature>
<keyword evidence="6 8" id="KW-1133">Transmembrane helix</keyword>
<evidence type="ECO:0000313" key="10">
    <source>
        <dbReference type="Proteomes" id="UP000287447"/>
    </source>
</evidence>
<evidence type="ECO:0000256" key="5">
    <source>
        <dbReference type="ARBA" id="ARBA00022692"/>
    </source>
</evidence>
<keyword evidence="10" id="KW-1185">Reference proteome</keyword>
<comment type="subcellular location">
    <subcellularLocation>
        <location evidence="8">Cell inner membrane</location>
        <topology evidence="8">Multi-pass membrane protein</topology>
    </subcellularLocation>
    <subcellularLocation>
        <location evidence="2">Membrane</location>
        <topology evidence="2">Multi-pass membrane protein</topology>
    </subcellularLocation>
</comment>
<comment type="caution">
    <text evidence="9">The sequence shown here is derived from an EMBL/GenBank/DDBJ whole genome shotgun (WGS) entry which is preliminary data.</text>
</comment>
<name>A0A437QVC3_9PROT</name>
<evidence type="ECO:0000256" key="3">
    <source>
        <dbReference type="ARBA" id="ARBA00007556"/>
    </source>
</evidence>
<evidence type="ECO:0000256" key="4">
    <source>
        <dbReference type="ARBA" id="ARBA00022448"/>
    </source>
</evidence>
<keyword evidence="5 8" id="KW-0812">Transmembrane</keyword>
<comment type="function">
    <text evidence="1">Could be part of an ABC transporter complex.</text>
</comment>
<dbReference type="NCBIfam" id="TIGR00056">
    <property type="entry name" value="MlaE family lipid ABC transporter permease subunit"/>
    <property type="match status" value="1"/>
</dbReference>
<evidence type="ECO:0000256" key="8">
    <source>
        <dbReference type="RuleBase" id="RU362044"/>
    </source>
</evidence>
<evidence type="ECO:0000313" key="9">
    <source>
        <dbReference type="EMBL" id="RVU38463.1"/>
    </source>
</evidence>
<feature type="transmembrane region" description="Helical" evidence="8">
    <location>
        <begin position="209"/>
        <end position="229"/>
    </location>
</feature>
<dbReference type="Pfam" id="PF02405">
    <property type="entry name" value="MlaE"/>
    <property type="match status" value="1"/>
</dbReference>
<dbReference type="RefSeq" id="WP_127763834.1">
    <property type="nucleotide sequence ID" value="NZ_SADE01000001.1"/>
</dbReference>
<sequence length="270" mass="28586">MSADGDTGGRAGPLELLRRVGAAILSFLEATGKLTVFAMTGISHCVRPPIYFRLIGQQMIDIGYYSLPVVGLTTLFAGMVLALQSYTGFARFSAEGAIPNVVVLSMTRELGPVLAGLMIAGRIGAAMAAELGTMRVTEQIDALETLSTNPFKYLVAPRLIAGVTMMPLLVLVGDIIGVFGGYIVSIYKLGFNASAYLQNTWEFLQVQDVTSGLVKAAVFGFLVALMGCYHGYNSRGGAQGVGAATTNSVVSASILILVFNYIITELFFAQ</sequence>
<dbReference type="Proteomes" id="UP000287447">
    <property type="component" value="Unassembled WGS sequence"/>
</dbReference>
<dbReference type="GO" id="GO:0043190">
    <property type="term" value="C:ATP-binding cassette (ABC) transporter complex"/>
    <property type="evidence" value="ECO:0007669"/>
    <property type="project" value="InterPro"/>
</dbReference>
<accession>A0A437QVC3</accession>
<keyword evidence="8" id="KW-1003">Cell membrane</keyword>
<gene>
    <name evidence="9" type="ORF">EOI86_04035</name>
</gene>
<evidence type="ECO:0000256" key="1">
    <source>
        <dbReference type="ARBA" id="ARBA00003787"/>
    </source>
</evidence>
<feature type="transmembrane region" description="Helical" evidence="8">
    <location>
        <begin position="168"/>
        <end position="189"/>
    </location>
</feature>
<dbReference type="PANTHER" id="PTHR30188:SF4">
    <property type="entry name" value="PROTEIN TRIGALACTOSYLDIACYLGLYCEROL 1, CHLOROPLASTIC"/>
    <property type="match status" value="1"/>
</dbReference>
<evidence type="ECO:0000256" key="6">
    <source>
        <dbReference type="ARBA" id="ARBA00022989"/>
    </source>
</evidence>
<dbReference type="EMBL" id="SADE01000001">
    <property type="protein sequence ID" value="RVU38463.1"/>
    <property type="molecule type" value="Genomic_DNA"/>
</dbReference>
<feature type="transmembrane region" description="Helical" evidence="8">
    <location>
        <begin position="241"/>
        <end position="263"/>
    </location>
</feature>
<organism evidence="9 10">
    <name type="scientific">Hwanghaeella grinnelliae</name>
    <dbReference type="NCBI Taxonomy" id="2500179"/>
    <lineage>
        <taxon>Bacteria</taxon>
        <taxon>Pseudomonadati</taxon>
        <taxon>Pseudomonadota</taxon>
        <taxon>Alphaproteobacteria</taxon>
        <taxon>Rhodospirillales</taxon>
        <taxon>Rhodospirillaceae</taxon>
        <taxon>Hwanghaeella</taxon>
    </lineage>
</organism>